<reference evidence="2" key="1">
    <citation type="journal article" date="2023" name="Mol. Phylogenet. Evol.">
        <title>Genome-scale phylogeny and comparative genomics of the fungal order Sordariales.</title>
        <authorList>
            <person name="Hensen N."/>
            <person name="Bonometti L."/>
            <person name="Westerberg I."/>
            <person name="Brannstrom I.O."/>
            <person name="Guillou S."/>
            <person name="Cros-Aarteil S."/>
            <person name="Calhoun S."/>
            <person name="Haridas S."/>
            <person name="Kuo A."/>
            <person name="Mondo S."/>
            <person name="Pangilinan J."/>
            <person name="Riley R."/>
            <person name="LaButti K."/>
            <person name="Andreopoulos B."/>
            <person name="Lipzen A."/>
            <person name="Chen C."/>
            <person name="Yan M."/>
            <person name="Daum C."/>
            <person name="Ng V."/>
            <person name="Clum A."/>
            <person name="Steindorff A."/>
            <person name="Ohm R.A."/>
            <person name="Martin F."/>
            <person name="Silar P."/>
            <person name="Natvig D.O."/>
            <person name="Lalanne C."/>
            <person name="Gautier V."/>
            <person name="Ament-Velasquez S.L."/>
            <person name="Kruys A."/>
            <person name="Hutchinson M.I."/>
            <person name="Powell A.J."/>
            <person name="Barry K."/>
            <person name="Miller A.N."/>
            <person name="Grigoriev I.V."/>
            <person name="Debuchy R."/>
            <person name="Gladieux P."/>
            <person name="Hiltunen Thoren M."/>
            <person name="Johannesson H."/>
        </authorList>
    </citation>
    <scope>NUCLEOTIDE SEQUENCE</scope>
    <source>
        <strain evidence="2">CBS 508.74</strain>
    </source>
</reference>
<evidence type="ECO:0000313" key="3">
    <source>
        <dbReference type="Proteomes" id="UP001302812"/>
    </source>
</evidence>
<sequence length="156" mass="17475">MSRERTSRTCQNRGRVTKEGDHLGPQWSERRNLLQDFVSVARPELRSRYLPGYYQPMRGAAVLRRTGALETGSLESQISGKGWLTFVLPAGQSRRTRQAERPLSLAILLSHKGGFVDGTADRSTNPELKIALAILPCVRREMFVGNVLLQTRRAGN</sequence>
<reference evidence="2" key="2">
    <citation type="submission" date="2023-05" db="EMBL/GenBank/DDBJ databases">
        <authorList>
            <consortium name="Lawrence Berkeley National Laboratory"/>
            <person name="Steindorff A."/>
            <person name="Hensen N."/>
            <person name="Bonometti L."/>
            <person name="Westerberg I."/>
            <person name="Brannstrom I.O."/>
            <person name="Guillou S."/>
            <person name="Cros-Aarteil S."/>
            <person name="Calhoun S."/>
            <person name="Haridas S."/>
            <person name="Kuo A."/>
            <person name="Mondo S."/>
            <person name="Pangilinan J."/>
            <person name="Riley R."/>
            <person name="Labutti K."/>
            <person name="Andreopoulos B."/>
            <person name="Lipzen A."/>
            <person name="Chen C."/>
            <person name="Yanf M."/>
            <person name="Daum C."/>
            <person name="Ng V."/>
            <person name="Clum A."/>
            <person name="Ohm R."/>
            <person name="Martin F."/>
            <person name="Silar P."/>
            <person name="Natvig D."/>
            <person name="Lalanne C."/>
            <person name="Gautier V."/>
            <person name="Ament-Velasquez S.L."/>
            <person name="Kruys A."/>
            <person name="Hutchinson M.I."/>
            <person name="Powell A.J."/>
            <person name="Barry K."/>
            <person name="Miller A.N."/>
            <person name="Grigoriev I.V."/>
            <person name="Debuchy R."/>
            <person name="Gladieux P."/>
            <person name="Thoren M.H."/>
            <person name="Johannesson H."/>
        </authorList>
    </citation>
    <scope>NUCLEOTIDE SEQUENCE</scope>
    <source>
        <strain evidence="2">CBS 508.74</strain>
    </source>
</reference>
<dbReference type="EMBL" id="MU853339">
    <property type="protein sequence ID" value="KAK4113339.1"/>
    <property type="molecule type" value="Genomic_DNA"/>
</dbReference>
<evidence type="ECO:0000313" key="2">
    <source>
        <dbReference type="EMBL" id="KAK4113339.1"/>
    </source>
</evidence>
<accession>A0AAN6TF54</accession>
<dbReference type="GeneID" id="89934431"/>
<comment type="caution">
    <text evidence="2">The sequence shown here is derived from an EMBL/GenBank/DDBJ whole genome shotgun (WGS) entry which is preliminary data.</text>
</comment>
<protein>
    <submittedName>
        <fullName evidence="2">Uncharacterized protein</fullName>
    </submittedName>
</protein>
<keyword evidence="3" id="KW-1185">Reference proteome</keyword>
<name>A0AAN6TF54_9PEZI</name>
<feature type="region of interest" description="Disordered" evidence="1">
    <location>
        <begin position="1"/>
        <end position="24"/>
    </location>
</feature>
<evidence type="ECO:0000256" key="1">
    <source>
        <dbReference type="SAM" id="MobiDB-lite"/>
    </source>
</evidence>
<organism evidence="2 3">
    <name type="scientific">Canariomyces notabilis</name>
    <dbReference type="NCBI Taxonomy" id="2074819"/>
    <lineage>
        <taxon>Eukaryota</taxon>
        <taxon>Fungi</taxon>
        <taxon>Dikarya</taxon>
        <taxon>Ascomycota</taxon>
        <taxon>Pezizomycotina</taxon>
        <taxon>Sordariomycetes</taxon>
        <taxon>Sordariomycetidae</taxon>
        <taxon>Sordariales</taxon>
        <taxon>Chaetomiaceae</taxon>
        <taxon>Canariomyces</taxon>
    </lineage>
</organism>
<dbReference type="Proteomes" id="UP001302812">
    <property type="component" value="Unassembled WGS sequence"/>
</dbReference>
<proteinExistence type="predicted"/>
<gene>
    <name evidence="2" type="ORF">N656DRAFT_613190</name>
</gene>
<dbReference type="AlphaFoldDB" id="A0AAN6TF54"/>
<dbReference type="RefSeq" id="XP_064670909.1">
    <property type="nucleotide sequence ID" value="XM_064810306.1"/>
</dbReference>